<keyword evidence="1" id="KW-0732">Signal</keyword>
<proteinExistence type="predicted"/>
<dbReference type="PROSITE" id="PS51257">
    <property type="entry name" value="PROKAR_LIPOPROTEIN"/>
    <property type="match status" value="1"/>
</dbReference>
<name>A0ABM7WXV0_9BACT</name>
<evidence type="ECO:0000256" key="1">
    <source>
        <dbReference type="SAM" id="SignalP"/>
    </source>
</evidence>
<feature type="signal peptide" evidence="1">
    <location>
        <begin position="1"/>
        <end position="16"/>
    </location>
</feature>
<evidence type="ECO:0000313" key="3">
    <source>
        <dbReference type="Proteomes" id="UP001162891"/>
    </source>
</evidence>
<feature type="chain" id="PRO_5047433488" description="Lipoprotein" evidence="1">
    <location>
        <begin position="17"/>
        <end position="223"/>
    </location>
</feature>
<keyword evidence="3" id="KW-1185">Reference proteome</keyword>
<protein>
    <recommendedName>
        <fullName evidence="4">Lipoprotein</fullName>
    </recommendedName>
</protein>
<organism evidence="2 3">
    <name type="scientific">Anaeromyxobacter oryzae</name>
    <dbReference type="NCBI Taxonomy" id="2918170"/>
    <lineage>
        <taxon>Bacteria</taxon>
        <taxon>Pseudomonadati</taxon>
        <taxon>Myxococcota</taxon>
        <taxon>Myxococcia</taxon>
        <taxon>Myxococcales</taxon>
        <taxon>Cystobacterineae</taxon>
        <taxon>Anaeromyxobacteraceae</taxon>
        <taxon>Anaeromyxobacter</taxon>
    </lineage>
</organism>
<reference evidence="3" key="1">
    <citation type="journal article" date="2022" name="Int. J. Syst. Evol. Microbiol.">
        <title>Anaeromyxobacter oryzae sp. nov., Anaeromyxobacter diazotrophicus sp. nov. and Anaeromyxobacter paludicola sp. nov., isolated from paddy soils.</title>
        <authorList>
            <person name="Itoh H."/>
            <person name="Xu Z."/>
            <person name="Mise K."/>
            <person name="Masuda Y."/>
            <person name="Ushijima N."/>
            <person name="Hayakawa C."/>
            <person name="Shiratori Y."/>
            <person name="Senoo K."/>
        </authorList>
    </citation>
    <scope>NUCLEOTIDE SEQUENCE [LARGE SCALE GENOMIC DNA]</scope>
    <source>
        <strain evidence="3">Red232</strain>
    </source>
</reference>
<dbReference type="Proteomes" id="UP001162891">
    <property type="component" value="Chromosome"/>
</dbReference>
<gene>
    <name evidence="2" type="ORF">AMOR_32980</name>
</gene>
<evidence type="ECO:0008006" key="4">
    <source>
        <dbReference type="Google" id="ProtNLM"/>
    </source>
</evidence>
<accession>A0ABM7WXV0</accession>
<dbReference type="RefSeq" id="WP_248352664.1">
    <property type="nucleotide sequence ID" value="NZ_AP025591.1"/>
</dbReference>
<dbReference type="EMBL" id="AP025591">
    <property type="protein sequence ID" value="BDG04302.1"/>
    <property type="molecule type" value="Genomic_DNA"/>
</dbReference>
<sequence length="223" mass="23103">MKTRLAPILAALSLGAAGCVDNMGSVQIFQTCSIPSDGCTFAATCDAGLLSDVILDVAQQDHLWLVVQVNNQRSKPVNPAVDTAVAYVQEFDTRYDVVAVPAPGTVGTFSAPGTTGRIAVTVPTAGTSTVLIQPITADLGAALVPQVPTSTPTSPKYVDLVARTRLKGMYADQTTFETAEYEIPVHVCKGCLPVVCTSAELALSCPPDAPGQAPSRIDGCVTP</sequence>
<evidence type="ECO:0000313" key="2">
    <source>
        <dbReference type="EMBL" id="BDG04302.1"/>
    </source>
</evidence>